<dbReference type="Pfam" id="PF00147">
    <property type="entry name" value="Fibrinogen_C"/>
    <property type="match status" value="1"/>
</dbReference>
<dbReference type="Gene3D" id="3.90.215.10">
    <property type="entry name" value="Gamma Fibrinogen, chain A, domain 1"/>
    <property type="match status" value="1"/>
</dbReference>
<dbReference type="PROSITE" id="PS51406">
    <property type="entry name" value="FIBRINOGEN_C_2"/>
    <property type="match status" value="1"/>
</dbReference>
<dbReference type="InterPro" id="IPR014716">
    <property type="entry name" value="Fibrinogen_a/b/g_C_1"/>
</dbReference>
<dbReference type="AlphaFoldDB" id="A0A1I8JEV2"/>
<evidence type="ECO:0000313" key="3">
    <source>
        <dbReference type="WBParaSite" id="maker-uti_cns_0047206-snap-gene-0.9-mRNA-1"/>
    </source>
</evidence>
<sequence>IVGDRVFYLILQRLSGNVSFARNWTEYENGFGDSSDFWIGLRIINELTGSTPRLLRVEAVTWAGVFSACEYTNFTVAGASTNYAMTFGSYINSNMSSDSLTYHKGMQFSTTDRDNDHRSSSCSNTYGYGGWWFYSCFIANPTGQFRYSTASDSTGMIWKGAATSSSSEPLKSIRLMVQLV</sequence>
<dbReference type="InterPro" id="IPR050373">
    <property type="entry name" value="Fibrinogen_C-term_domain"/>
</dbReference>
<dbReference type="GO" id="GO:0005615">
    <property type="term" value="C:extracellular space"/>
    <property type="evidence" value="ECO:0007669"/>
    <property type="project" value="TreeGrafter"/>
</dbReference>
<dbReference type="Proteomes" id="UP000095280">
    <property type="component" value="Unplaced"/>
</dbReference>
<dbReference type="PANTHER" id="PTHR19143">
    <property type="entry name" value="FIBRINOGEN/TENASCIN/ANGIOPOEITIN"/>
    <property type="match status" value="1"/>
</dbReference>
<name>A0A1I8JEV2_9PLAT</name>
<feature type="domain" description="Fibrinogen C-terminal" evidence="1">
    <location>
        <begin position="1"/>
        <end position="180"/>
    </location>
</feature>
<evidence type="ECO:0000259" key="1">
    <source>
        <dbReference type="PROSITE" id="PS51406"/>
    </source>
</evidence>
<proteinExistence type="predicted"/>
<reference evidence="3" key="1">
    <citation type="submission" date="2016-11" db="UniProtKB">
        <authorList>
            <consortium name="WormBaseParasite"/>
        </authorList>
    </citation>
    <scope>IDENTIFICATION</scope>
</reference>
<keyword evidence="2" id="KW-1185">Reference proteome</keyword>
<accession>A0A1I8JEV2</accession>
<organism evidence="2 3">
    <name type="scientific">Macrostomum lignano</name>
    <dbReference type="NCBI Taxonomy" id="282301"/>
    <lineage>
        <taxon>Eukaryota</taxon>
        <taxon>Metazoa</taxon>
        <taxon>Spiralia</taxon>
        <taxon>Lophotrochozoa</taxon>
        <taxon>Platyhelminthes</taxon>
        <taxon>Rhabditophora</taxon>
        <taxon>Macrostomorpha</taxon>
        <taxon>Macrostomida</taxon>
        <taxon>Macrostomidae</taxon>
        <taxon>Macrostomum</taxon>
    </lineage>
</organism>
<dbReference type="SMART" id="SM00186">
    <property type="entry name" value="FBG"/>
    <property type="match status" value="1"/>
</dbReference>
<dbReference type="InterPro" id="IPR002181">
    <property type="entry name" value="Fibrinogen_a/b/g_C_dom"/>
</dbReference>
<evidence type="ECO:0000313" key="2">
    <source>
        <dbReference type="Proteomes" id="UP000095280"/>
    </source>
</evidence>
<protein>
    <submittedName>
        <fullName evidence="3">Fibrinogen C-terminal domain-containing protein</fullName>
    </submittedName>
</protein>
<dbReference type="SUPFAM" id="SSF56496">
    <property type="entry name" value="Fibrinogen C-terminal domain-like"/>
    <property type="match status" value="1"/>
</dbReference>
<dbReference type="WBParaSite" id="maker-uti_cns_0047206-snap-gene-0.9-mRNA-1">
    <property type="protein sequence ID" value="maker-uti_cns_0047206-snap-gene-0.9-mRNA-1"/>
    <property type="gene ID" value="maker-uti_cns_0047206-snap-gene-0.9"/>
</dbReference>
<dbReference type="InterPro" id="IPR036056">
    <property type="entry name" value="Fibrinogen-like_C"/>
</dbReference>